<comment type="caution">
    <text evidence="2">The sequence shown here is derived from an EMBL/GenBank/DDBJ whole genome shotgun (WGS) entry which is preliminary data.</text>
</comment>
<evidence type="ECO:0000259" key="1">
    <source>
        <dbReference type="Pfam" id="PF06985"/>
    </source>
</evidence>
<accession>A0A4S8RMV7</accession>
<dbReference type="PANTHER" id="PTHR33112">
    <property type="entry name" value="DOMAIN PROTEIN, PUTATIVE-RELATED"/>
    <property type="match status" value="1"/>
</dbReference>
<proteinExistence type="predicted"/>
<organism evidence="2 3">
    <name type="scientific">Botrytis galanthina</name>
    <dbReference type="NCBI Taxonomy" id="278940"/>
    <lineage>
        <taxon>Eukaryota</taxon>
        <taxon>Fungi</taxon>
        <taxon>Dikarya</taxon>
        <taxon>Ascomycota</taxon>
        <taxon>Pezizomycotina</taxon>
        <taxon>Leotiomycetes</taxon>
        <taxon>Helotiales</taxon>
        <taxon>Sclerotiniaceae</taxon>
        <taxon>Botrytis</taxon>
    </lineage>
</organism>
<feature type="domain" description="Heterokaryon incompatibility" evidence="1">
    <location>
        <begin position="98"/>
        <end position="229"/>
    </location>
</feature>
<dbReference type="Pfam" id="PF06985">
    <property type="entry name" value="HET"/>
    <property type="match status" value="1"/>
</dbReference>
<sequence>MVNSIPQPHHRANMVCYTSWIVSVLKVAREGCCLCTLMVQAVAALGKGHFQDPHFNVCLQVKYIGGIKRYSTRQSQLEGPSVIELCRNAYEPTSFYKKIIPIDSLPKSLFDAVMITRGPGIPYLWVDSLCIMQDSLKDWQIESSRVSDVHMSAFLVLAATEASDSNGGFFLENRTKSLQLPYLNADGRQYFLYARKIQDQISDHDANGRLESHGLHDSELRRRGWVLQEQVLARRTLSFANHRPLTYQTDKLPAISGIAKLLHDMTKDDYYAGLWRSQLPGALLWTSKKDNSEDTESEKCIPSWSWASIRSGSITYEHKDEEFKAGMGIVSVDIQLSGSNTFGGVLGGKLEAKAVLIPIKANRYSPYSISAYDAIDPKETKWTIERHMIYVNLDPCYYDPNKPTESAIEVKKYDSLFLMFVGTLKSEAYTDNPIFLALRYLEEDERGNSLFMRAGIKQPVVGPDFVSGAALSQPTLIWKAFAFD</sequence>
<protein>
    <recommendedName>
        <fullName evidence="1">Heterokaryon incompatibility domain-containing protein</fullName>
    </recommendedName>
</protein>
<dbReference type="InterPro" id="IPR010730">
    <property type="entry name" value="HET"/>
</dbReference>
<dbReference type="PANTHER" id="PTHR33112:SF16">
    <property type="entry name" value="HETEROKARYON INCOMPATIBILITY DOMAIN-CONTAINING PROTEIN"/>
    <property type="match status" value="1"/>
</dbReference>
<name>A0A4S8RMV7_9HELO</name>
<keyword evidence="3" id="KW-1185">Reference proteome</keyword>
<evidence type="ECO:0000313" key="3">
    <source>
        <dbReference type="Proteomes" id="UP000308671"/>
    </source>
</evidence>
<evidence type="ECO:0000313" key="2">
    <source>
        <dbReference type="EMBL" id="THV55084.1"/>
    </source>
</evidence>
<dbReference type="OrthoDB" id="3530561at2759"/>
<dbReference type="Proteomes" id="UP000308671">
    <property type="component" value="Unassembled WGS sequence"/>
</dbReference>
<dbReference type="EMBL" id="PQXL01000014">
    <property type="protein sequence ID" value="THV55084.1"/>
    <property type="molecule type" value="Genomic_DNA"/>
</dbReference>
<reference evidence="2 3" key="1">
    <citation type="submission" date="2017-12" db="EMBL/GenBank/DDBJ databases">
        <title>Comparative genomics of Botrytis spp.</title>
        <authorList>
            <person name="Valero-Jimenez C.A."/>
            <person name="Tapia P."/>
            <person name="Veloso J."/>
            <person name="Silva-Moreno E."/>
            <person name="Staats M."/>
            <person name="Valdes J.H."/>
            <person name="Van Kan J.A.L."/>
        </authorList>
    </citation>
    <scope>NUCLEOTIDE SEQUENCE [LARGE SCALE GENOMIC DNA]</scope>
    <source>
        <strain evidence="2 3">MUCL435</strain>
    </source>
</reference>
<dbReference type="AlphaFoldDB" id="A0A4S8RMV7"/>
<gene>
    <name evidence="2" type="ORF">BGAL_0014g00140</name>
</gene>